<dbReference type="Proteomes" id="UP000186917">
    <property type="component" value="Unassembled WGS sequence"/>
</dbReference>
<comment type="similarity">
    <text evidence="1">Belongs to the AHA1 family.</text>
</comment>
<dbReference type="RefSeq" id="WP_076380089.1">
    <property type="nucleotide sequence ID" value="NZ_AP017422.1"/>
</dbReference>
<reference evidence="4" key="1">
    <citation type="submission" date="2017-01" db="EMBL/GenBank/DDBJ databases">
        <authorList>
            <person name="Varghese N."/>
            <person name="Submissions S."/>
        </authorList>
    </citation>
    <scope>NUCLEOTIDE SEQUENCE [LARGE SCALE GENOMIC DNA]</scope>
    <source>
        <strain evidence="4">DSM 21054</strain>
    </source>
</reference>
<proteinExistence type="inferred from homology"/>
<accession>A0A173MCK8</accession>
<evidence type="ECO:0000313" key="4">
    <source>
        <dbReference type="Proteomes" id="UP000186917"/>
    </source>
</evidence>
<keyword evidence="4" id="KW-1185">Reference proteome</keyword>
<gene>
    <name evidence="3" type="ORF">SAMN05421788_105255</name>
</gene>
<dbReference type="CDD" id="cd07814">
    <property type="entry name" value="SRPBCC_CalC_Aha1-like"/>
    <property type="match status" value="1"/>
</dbReference>
<organism evidence="3 4">
    <name type="scientific">Filimonas lacunae</name>
    <dbReference type="NCBI Taxonomy" id="477680"/>
    <lineage>
        <taxon>Bacteria</taxon>
        <taxon>Pseudomonadati</taxon>
        <taxon>Bacteroidota</taxon>
        <taxon>Chitinophagia</taxon>
        <taxon>Chitinophagales</taxon>
        <taxon>Chitinophagaceae</taxon>
        <taxon>Filimonas</taxon>
    </lineage>
</organism>
<dbReference type="OrthoDB" id="2355173at2"/>
<dbReference type="SUPFAM" id="SSF55961">
    <property type="entry name" value="Bet v1-like"/>
    <property type="match status" value="1"/>
</dbReference>
<protein>
    <submittedName>
        <fullName evidence="3">Activator of Hsp90 ATPase homolog 1-like protein</fullName>
    </submittedName>
</protein>
<evidence type="ECO:0000259" key="2">
    <source>
        <dbReference type="Pfam" id="PF08327"/>
    </source>
</evidence>
<evidence type="ECO:0000256" key="1">
    <source>
        <dbReference type="ARBA" id="ARBA00006817"/>
    </source>
</evidence>
<sequence>MSKEQFTVNIHAKREKVWDILWNPATYPLWTAPFAAGSRAETDWKKGSKVLFLDAKGDGMIAQIVESIASEYMSIEHKGEIINGVEDTESERVKQWAGAQENYTLQSEGSDTRLLIEMDIAPEFAAMFNEKWPQALAKLKELAEA</sequence>
<evidence type="ECO:0000313" key="3">
    <source>
        <dbReference type="EMBL" id="SIT22198.1"/>
    </source>
</evidence>
<name>A0A173MCK8_9BACT</name>
<dbReference type="InterPro" id="IPR023393">
    <property type="entry name" value="START-like_dom_sf"/>
</dbReference>
<feature type="domain" description="Activator of Hsp90 ATPase homologue 1/2-like C-terminal" evidence="2">
    <location>
        <begin position="12"/>
        <end position="144"/>
    </location>
</feature>
<dbReference type="STRING" id="477680.SAMN05421788_105255"/>
<dbReference type="InterPro" id="IPR013538">
    <property type="entry name" value="ASHA1/2-like_C"/>
</dbReference>
<dbReference type="AlphaFoldDB" id="A0A173MCK8"/>
<dbReference type="KEGG" id="fln:FLA_1292"/>
<dbReference type="Gene3D" id="3.30.530.20">
    <property type="match status" value="1"/>
</dbReference>
<dbReference type="EMBL" id="FTOR01000005">
    <property type="protein sequence ID" value="SIT22198.1"/>
    <property type="molecule type" value="Genomic_DNA"/>
</dbReference>
<dbReference type="Pfam" id="PF08327">
    <property type="entry name" value="AHSA1"/>
    <property type="match status" value="1"/>
</dbReference>